<dbReference type="InterPro" id="IPR015856">
    <property type="entry name" value="ABC_transpr_CbiO/EcfA_su"/>
</dbReference>
<dbReference type="InterPro" id="IPR050095">
    <property type="entry name" value="ECF_ABC_transporter_ATP-bd"/>
</dbReference>
<evidence type="ECO:0000256" key="2">
    <source>
        <dbReference type="ARBA" id="ARBA00022741"/>
    </source>
</evidence>
<dbReference type="InterPro" id="IPR003593">
    <property type="entry name" value="AAA+_ATPase"/>
</dbReference>
<evidence type="ECO:0000259" key="4">
    <source>
        <dbReference type="PROSITE" id="PS50893"/>
    </source>
</evidence>
<gene>
    <name evidence="5" type="ORF">SAMN05428963_10528</name>
</gene>
<dbReference type="InterPro" id="IPR027417">
    <property type="entry name" value="P-loop_NTPase"/>
</dbReference>
<dbReference type="Pfam" id="PF00005">
    <property type="entry name" value="ABC_tran"/>
    <property type="match status" value="2"/>
</dbReference>
<name>A0A1T4QFS9_9HYPH</name>
<dbReference type="Gene3D" id="3.40.50.300">
    <property type="entry name" value="P-loop containing nucleotide triphosphate hydrolases"/>
    <property type="match status" value="2"/>
</dbReference>
<dbReference type="SMART" id="SM00382">
    <property type="entry name" value="AAA"/>
    <property type="match status" value="2"/>
</dbReference>
<protein>
    <submittedName>
        <fullName evidence="5">Energy-coupling factor transport system ATP-binding protein</fullName>
    </submittedName>
</protein>
<keyword evidence="2" id="KW-0547">Nucleotide-binding</keyword>
<sequence length="553" mass="58305">MTSAPLRSPEECPIAEWAGTRVTFPFEPVPAVGPIDLKVRRGECVLLLGASGSGKSSLLLALTGLIPESVPATVAGKTRVAGRPATERRPAEWSDTVAHYFQDADQVLCGMRVEDEIAFALENRALPAAEIEARVGAAMDLLGLPESWRDRRSLSLSGGERQWVALAATLVQDADLFVADEPTAHLAPEIARRLHHILVASKGERTTLIVDHRIGEAITAVDRVVALGRGGHVLAEGEPRRFFRDHGSLLEAEGIWRPAASELDARLIDAGIVLTPPPLTIEEALGQLAASEKVTEVLGAFLAERLPPRRSSAGAVIVRLERADCAPFLGKPVLLGIDLAVRAGEVTVLLGRNGAGKSTLAASLAGLLRLKGGRREGPAGALVVQQAEAQFSQGSVREEIASMLKGTDAAGHAEKTATVLAAYGLSGLESRHPMTLSQGQKRRLAIAAIDAADRWSLVVLDEPTAGLDAAATAGLIERIEALRAKGRAVVVVTHDMDFALRVADRAVVLAEEHVAAEGPAQAILLDGALLARHGLKASAAALVRRWLDGEGPC</sequence>
<reference evidence="6" key="1">
    <citation type="submission" date="2017-02" db="EMBL/GenBank/DDBJ databases">
        <authorList>
            <person name="Varghese N."/>
            <person name="Submissions S."/>
        </authorList>
    </citation>
    <scope>NUCLEOTIDE SEQUENCE [LARGE SCALE GENOMIC DNA]</scope>
    <source>
        <strain evidence="6">USBA 369</strain>
    </source>
</reference>
<dbReference type="RefSeq" id="WP_078707950.1">
    <property type="nucleotide sequence ID" value="NZ_FUXL01000005.1"/>
</dbReference>
<keyword evidence="6" id="KW-1185">Reference proteome</keyword>
<dbReference type="InterPro" id="IPR003439">
    <property type="entry name" value="ABC_transporter-like_ATP-bd"/>
</dbReference>
<evidence type="ECO:0000313" key="5">
    <source>
        <dbReference type="EMBL" id="SKA02589.1"/>
    </source>
</evidence>
<evidence type="ECO:0000256" key="1">
    <source>
        <dbReference type="ARBA" id="ARBA00022448"/>
    </source>
</evidence>
<keyword evidence="1" id="KW-0813">Transport</keyword>
<accession>A0A1T4QFS9</accession>
<dbReference type="PANTHER" id="PTHR43553">
    <property type="entry name" value="HEAVY METAL TRANSPORTER"/>
    <property type="match status" value="1"/>
</dbReference>
<proteinExistence type="predicted"/>
<dbReference type="GO" id="GO:0005524">
    <property type="term" value="F:ATP binding"/>
    <property type="evidence" value="ECO:0007669"/>
    <property type="project" value="UniProtKB-KW"/>
</dbReference>
<dbReference type="OrthoDB" id="9782163at2"/>
<dbReference type="GO" id="GO:0042626">
    <property type="term" value="F:ATPase-coupled transmembrane transporter activity"/>
    <property type="evidence" value="ECO:0007669"/>
    <property type="project" value="TreeGrafter"/>
</dbReference>
<dbReference type="SUPFAM" id="SSF52540">
    <property type="entry name" value="P-loop containing nucleoside triphosphate hydrolases"/>
    <property type="match status" value="2"/>
</dbReference>
<organism evidence="5 6">
    <name type="scientific">Consotaella salsifontis</name>
    <dbReference type="NCBI Taxonomy" id="1365950"/>
    <lineage>
        <taxon>Bacteria</taxon>
        <taxon>Pseudomonadati</taxon>
        <taxon>Pseudomonadota</taxon>
        <taxon>Alphaproteobacteria</taxon>
        <taxon>Hyphomicrobiales</taxon>
        <taxon>Aurantimonadaceae</taxon>
        <taxon>Consotaella</taxon>
    </lineage>
</organism>
<dbReference type="STRING" id="1365950.SAMN05428963_10528"/>
<evidence type="ECO:0000313" key="6">
    <source>
        <dbReference type="Proteomes" id="UP000190135"/>
    </source>
</evidence>
<dbReference type="AlphaFoldDB" id="A0A1T4QFS9"/>
<feature type="domain" description="ABC transporter" evidence="4">
    <location>
        <begin position="318"/>
        <end position="536"/>
    </location>
</feature>
<evidence type="ECO:0000256" key="3">
    <source>
        <dbReference type="ARBA" id="ARBA00022840"/>
    </source>
</evidence>
<dbReference type="GO" id="GO:0043190">
    <property type="term" value="C:ATP-binding cassette (ABC) transporter complex"/>
    <property type="evidence" value="ECO:0007669"/>
    <property type="project" value="TreeGrafter"/>
</dbReference>
<dbReference type="PROSITE" id="PS50893">
    <property type="entry name" value="ABC_TRANSPORTER_2"/>
    <property type="match status" value="2"/>
</dbReference>
<dbReference type="Proteomes" id="UP000190135">
    <property type="component" value="Unassembled WGS sequence"/>
</dbReference>
<dbReference type="EMBL" id="FUXL01000005">
    <property type="protein sequence ID" value="SKA02589.1"/>
    <property type="molecule type" value="Genomic_DNA"/>
</dbReference>
<keyword evidence="3 5" id="KW-0067">ATP-binding</keyword>
<dbReference type="CDD" id="cd03225">
    <property type="entry name" value="ABC_cobalt_CbiO_domain1"/>
    <property type="match status" value="2"/>
</dbReference>
<dbReference type="GO" id="GO:0016887">
    <property type="term" value="F:ATP hydrolysis activity"/>
    <property type="evidence" value="ECO:0007669"/>
    <property type="project" value="InterPro"/>
</dbReference>
<feature type="domain" description="ABC transporter" evidence="4">
    <location>
        <begin position="17"/>
        <end position="255"/>
    </location>
</feature>